<dbReference type="InterPro" id="IPR027396">
    <property type="entry name" value="DsrEFH-like"/>
</dbReference>
<evidence type="ECO:0000313" key="2">
    <source>
        <dbReference type="Proteomes" id="UP000502998"/>
    </source>
</evidence>
<accession>A0A679IGZ7</accession>
<evidence type="ECO:0000313" key="1">
    <source>
        <dbReference type="EMBL" id="BCA85212.1"/>
    </source>
</evidence>
<dbReference type="EMBL" id="AP022822">
    <property type="protein sequence ID" value="BCA85212.1"/>
    <property type="molecule type" value="Genomic_DNA"/>
</dbReference>
<dbReference type="PANTHER" id="PTHR37691">
    <property type="entry name" value="BLR3518 PROTEIN"/>
    <property type="match status" value="1"/>
</dbReference>
<name>A0A679IGZ7_9ENTE</name>
<reference evidence="1 2" key="1">
    <citation type="submission" date="2020-02" db="EMBL/GenBank/DDBJ databases">
        <title>Characterization of vanA genotype vancomycin-resistant Enterococcus saigonensis VE80.</title>
        <authorList>
            <person name="Harada T."/>
            <person name="Motooka D."/>
            <person name="Nakamura S."/>
            <person name="Yamamoto Y."/>
            <person name="Kawahara R."/>
            <person name="Kawatsu K."/>
        </authorList>
    </citation>
    <scope>NUCLEOTIDE SEQUENCE [LARGE SCALE GENOMIC DNA]</scope>
    <source>
        <strain evidence="1 2">VE80</strain>
    </source>
</reference>
<dbReference type="PANTHER" id="PTHR37691:SF1">
    <property type="entry name" value="BLR3518 PROTEIN"/>
    <property type="match status" value="1"/>
</dbReference>
<dbReference type="AlphaFoldDB" id="A0A679IGZ7"/>
<dbReference type="Gene3D" id="3.40.1260.10">
    <property type="entry name" value="DsrEFH-like"/>
    <property type="match status" value="1"/>
</dbReference>
<dbReference type="KEGG" id="esg:EsVE80_07350"/>
<dbReference type="Proteomes" id="UP000502998">
    <property type="component" value="Chromosome"/>
</dbReference>
<sequence length="104" mass="11573">MKVVFHVDEVEKWQEATRNIQNLLNLVQDAEIVLVANGSGVQSYQLEHAQKFISKYPNVSFHACKNALKAFLMENAVPEGVTVVSAGVLDLIQLQEAGFTYIKP</sequence>
<keyword evidence="2" id="KW-1185">Reference proteome</keyword>
<proteinExistence type="predicted"/>
<organism evidence="1 2">
    <name type="scientific">Enterococcus saigonensis</name>
    <dbReference type="NCBI Taxonomy" id="1805431"/>
    <lineage>
        <taxon>Bacteria</taxon>
        <taxon>Bacillati</taxon>
        <taxon>Bacillota</taxon>
        <taxon>Bacilli</taxon>
        <taxon>Lactobacillales</taxon>
        <taxon>Enterococcaceae</taxon>
        <taxon>Enterococcus</taxon>
    </lineage>
</organism>
<protein>
    <submittedName>
        <fullName evidence="1">Sulfur reduction protein DsrE</fullName>
    </submittedName>
</protein>
<gene>
    <name evidence="1" type="ORF">EsVE80_07350</name>
</gene>
<dbReference type="SUPFAM" id="SSF75169">
    <property type="entry name" value="DsrEFH-like"/>
    <property type="match status" value="1"/>
</dbReference>
<dbReference type="RefSeq" id="WP_173102513.1">
    <property type="nucleotide sequence ID" value="NZ_AP022822.1"/>
</dbReference>